<evidence type="ECO:0000313" key="2">
    <source>
        <dbReference type="Proteomes" id="UP000321595"/>
    </source>
</evidence>
<accession>A0A5B8XXS0</accession>
<dbReference type="EMBL" id="CP042467">
    <property type="protein sequence ID" value="QED28436.1"/>
    <property type="molecule type" value="Genomic_DNA"/>
</dbReference>
<dbReference type="SUPFAM" id="SSF48239">
    <property type="entry name" value="Terpenoid cyclases/Protein prenyltransferases"/>
    <property type="match status" value="1"/>
</dbReference>
<dbReference type="KEGG" id="bbae:FRD01_14570"/>
<dbReference type="Gene3D" id="1.50.10.20">
    <property type="match status" value="1"/>
</dbReference>
<proteinExistence type="predicted"/>
<gene>
    <name evidence="1" type="ORF">FRD01_14570</name>
</gene>
<dbReference type="InterPro" id="IPR008930">
    <property type="entry name" value="Terpenoid_cyclase/PrenylTrfase"/>
</dbReference>
<dbReference type="CDD" id="cd00688">
    <property type="entry name" value="ISOPREN_C2_like"/>
    <property type="match status" value="1"/>
</dbReference>
<sequence length="527" mass="60126">MDVNQNAVILWRRLIAVRSIYQQVQRLPTEISRAVSSVTGVTHSSLLDEYPNPEEEDFLKRLEGNFAVFEEELATCLREEVVRSVQGSHSPKLLSLLRSLEQQAFDDLEKLDMGTSKAEAFLLAHRDQFYYNFTASYSVAAYFADSLEETRRLIIGDWKQLMREKKAQGSQYDTLIFWRQGQDGRINAERFRFLESAEITDFRDLEAEIIRTFRRPLHPIHDLWFIGKCSALEHHIRSYIDVALDEILESFESTGYERDFGNFPNGGMVLGTAFGAYALARFGRISIHRNARDKALNWLVGQQHPSGAWGHIELDKAKTTYHPDIWVTLVVLEALRLAHFEAQHTIASGVSWLLAQQHTDGAWYGEKAPVPSDALTLAIFEYLQDASAGAVKGQPLNQLGHDLLQRSREFLLEDRANSLRLAVMTAHQGLEMLLYSWLGALNIRTIDNNASLGVRIATKKIREAFYTKKRLNQGHLMPYESEIERLAYFRDEVVHKGAAVPAQEGFHLIGCIMKFVKWAENELEAVV</sequence>
<keyword evidence="2" id="KW-1185">Reference proteome</keyword>
<dbReference type="RefSeq" id="WP_146960856.1">
    <property type="nucleotide sequence ID" value="NZ_CP042467.1"/>
</dbReference>
<name>A0A5B8XXS0_9DELT</name>
<dbReference type="Proteomes" id="UP000321595">
    <property type="component" value="Chromosome"/>
</dbReference>
<dbReference type="AlphaFoldDB" id="A0A5B8XXS0"/>
<dbReference type="OrthoDB" id="9758578at2"/>
<protein>
    <submittedName>
        <fullName evidence="1">Terpene cyclase/mutase family protein</fullName>
    </submittedName>
</protein>
<reference evidence="1 2" key="1">
    <citation type="submission" date="2019-08" db="EMBL/GenBank/DDBJ databases">
        <authorList>
            <person name="Liang Q."/>
        </authorList>
    </citation>
    <scope>NUCLEOTIDE SEQUENCE [LARGE SCALE GENOMIC DNA]</scope>
    <source>
        <strain evidence="1 2">V1718</strain>
    </source>
</reference>
<evidence type="ECO:0000313" key="1">
    <source>
        <dbReference type="EMBL" id="QED28436.1"/>
    </source>
</evidence>
<organism evidence="1 2">
    <name type="scientific">Microvenator marinus</name>
    <dbReference type="NCBI Taxonomy" id="2600177"/>
    <lineage>
        <taxon>Bacteria</taxon>
        <taxon>Deltaproteobacteria</taxon>
        <taxon>Bradymonadales</taxon>
        <taxon>Microvenatoraceae</taxon>
        <taxon>Microvenator</taxon>
    </lineage>
</organism>